<evidence type="ECO:0000259" key="2">
    <source>
        <dbReference type="Pfam" id="PF03364"/>
    </source>
</evidence>
<feature type="region of interest" description="Disordered" evidence="1">
    <location>
        <begin position="261"/>
        <end position="304"/>
    </location>
</feature>
<dbReference type="PANTHER" id="PTHR33824:SF7">
    <property type="entry name" value="POLYKETIDE CYCLASE_DEHYDRASE AND LIPID TRANSPORT SUPERFAMILY PROTEIN"/>
    <property type="match status" value="1"/>
</dbReference>
<gene>
    <name evidence="3" type="ORF">ACFQQL_04115</name>
</gene>
<evidence type="ECO:0000313" key="4">
    <source>
        <dbReference type="Proteomes" id="UP001596455"/>
    </source>
</evidence>
<accession>A0ABW2Q467</accession>
<evidence type="ECO:0000256" key="1">
    <source>
        <dbReference type="SAM" id="MobiDB-lite"/>
    </source>
</evidence>
<keyword evidence="4" id="KW-1185">Reference proteome</keyword>
<reference evidence="4" key="1">
    <citation type="journal article" date="2019" name="Int. J. Syst. Evol. Microbiol.">
        <title>The Global Catalogue of Microorganisms (GCM) 10K type strain sequencing project: providing services to taxonomists for standard genome sequencing and annotation.</title>
        <authorList>
            <consortium name="The Broad Institute Genomics Platform"/>
            <consortium name="The Broad Institute Genome Sequencing Center for Infectious Disease"/>
            <person name="Wu L."/>
            <person name="Ma J."/>
        </authorList>
    </citation>
    <scope>NUCLEOTIDE SEQUENCE [LARGE SCALE GENOMIC DNA]</scope>
    <source>
        <strain evidence="4">JCM 1490</strain>
    </source>
</reference>
<name>A0ABW2Q467_9MICO</name>
<sequence length="304" mass="32940">MNAKSAQGAGKEAGGHLLADLKESATNYAKALGGHAVGRLTDKVSDVSDRLTAYAEGGGGAAGSAASEGAEKLAQGDSPVKAGVAAAVTGLKEKVKGAVGGGGEDRSRFKFNNIVESIDVGAPVDVVYDAWTAYQSWPDFMKKVEHADLDEDAGEVTLGGQVLWSHRQWKTTITDQVPDRRIVWESSGQKGHISGVVTFHPLADDLTRLVLVAEYRPQGFVEKTGNIWRAANRRIRLELKFFVRHVMRDVVLHPEDTEGFRAEIEDGETVRTHEEVLEDEQAAGEEPVDADEEPEDSDDHDRNR</sequence>
<dbReference type="InterPro" id="IPR005031">
    <property type="entry name" value="COQ10_START"/>
</dbReference>
<dbReference type="EMBL" id="JBHTCQ010000001">
    <property type="protein sequence ID" value="MFC7404285.1"/>
    <property type="molecule type" value="Genomic_DNA"/>
</dbReference>
<comment type="caution">
    <text evidence="3">The sequence shown here is derived from an EMBL/GenBank/DDBJ whole genome shotgun (WGS) entry which is preliminary data.</text>
</comment>
<protein>
    <submittedName>
        <fullName evidence="3">SRPBCC family protein</fullName>
    </submittedName>
</protein>
<dbReference type="Proteomes" id="UP001596455">
    <property type="component" value="Unassembled WGS sequence"/>
</dbReference>
<dbReference type="Pfam" id="PF03364">
    <property type="entry name" value="Polyketide_cyc"/>
    <property type="match status" value="1"/>
</dbReference>
<dbReference type="Gene3D" id="3.30.530.20">
    <property type="match status" value="1"/>
</dbReference>
<dbReference type="InterPro" id="IPR023393">
    <property type="entry name" value="START-like_dom_sf"/>
</dbReference>
<dbReference type="SUPFAM" id="SSF55961">
    <property type="entry name" value="Bet v1-like"/>
    <property type="match status" value="1"/>
</dbReference>
<dbReference type="PANTHER" id="PTHR33824">
    <property type="entry name" value="POLYKETIDE CYCLASE/DEHYDRASE AND LIPID TRANSPORT SUPERFAMILY PROTEIN"/>
    <property type="match status" value="1"/>
</dbReference>
<feature type="compositionally biased region" description="Acidic residues" evidence="1">
    <location>
        <begin position="276"/>
        <end position="298"/>
    </location>
</feature>
<dbReference type="RefSeq" id="WP_382391526.1">
    <property type="nucleotide sequence ID" value="NZ_JBHTCQ010000001.1"/>
</dbReference>
<feature type="compositionally biased region" description="Basic and acidic residues" evidence="1">
    <location>
        <begin position="261"/>
        <end position="275"/>
    </location>
</feature>
<dbReference type="CDD" id="cd07817">
    <property type="entry name" value="SRPBCC_8"/>
    <property type="match status" value="1"/>
</dbReference>
<organism evidence="3 4">
    <name type="scientific">Georgenia alba</name>
    <dbReference type="NCBI Taxonomy" id="2233858"/>
    <lineage>
        <taxon>Bacteria</taxon>
        <taxon>Bacillati</taxon>
        <taxon>Actinomycetota</taxon>
        <taxon>Actinomycetes</taxon>
        <taxon>Micrococcales</taxon>
        <taxon>Bogoriellaceae</taxon>
        <taxon>Georgenia</taxon>
    </lineage>
</organism>
<dbReference type="InterPro" id="IPR047137">
    <property type="entry name" value="ORF3"/>
</dbReference>
<proteinExistence type="predicted"/>
<evidence type="ECO:0000313" key="3">
    <source>
        <dbReference type="EMBL" id="MFC7404285.1"/>
    </source>
</evidence>
<feature type="domain" description="Coenzyme Q-binding protein COQ10 START" evidence="2">
    <location>
        <begin position="120"/>
        <end position="239"/>
    </location>
</feature>